<organism evidence="8 9">
    <name type="scientific">Eumeta variegata</name>
    <name type="common">Bagworm moth</name>
    <name type="synonym">Eumeta japonica</name>
    <dbReference type="NCBI Taxonomy" id="151549"/>
    <lineage>
        <taxon>Eukaryota</taxon>
        <taxon>Metazoa</taxon>
        <taxon>Ecdysozoa</taxon>
        <taxon>Arthropoda</taxon>
        <taxon>Hexapoda</taxon>
        <taxon>Insecta</taxon>
        <taxon>Pterygota</taxon>
        <taxon>Neoptera</taxon>
        <taxon>Endopterygota</taxon>
        <taxon>Lepidoptera</taxon>
        <taxon>Glossata</taxon>
        <taxon>Ditrysia</taxon>
        <taxon>Tineoidea</taxon>
        <taxon>Psychidae</taxon>
        <taxon>Oiketicinae</taxon>
        <taxon>Eumeta</taxon>
    </lineage>
</organism>
<evidence type="ECO:0000313" key="8">
    <source>
        <dbReference type="EMBL" id="GBP43056.1"/>
    </source>
</evidence>
<dbReference type="GO" id="GO:0003964">
    <property type="term" value="F:RNA-directed DNA polymerase activity"/>
    <property type="evidence" value="ECO:0007669"/>
    <property type="project" value="UniProtKB-KW"/>
</dbReference>
<dbReference type="GO" id="GO:0016787">
    <property type="term" value="F:hydrolase activity"/>
    <property type="evidence" value="ECO:0007669"/>
    <property type="project" value="UniProtKB-KW"/>
</dbReference>
<keyword evidence="1" id="KW-0808">Transferase</keyword>
<proteinExistence type="predicted"/>
<dbReference type="Pfam" id="PF17917">
    <property type="entry name" value="RT_RNaseH"/>
    <property type="match status" value="1"/>
</dbReference>
<dbReference type="GO" id="GO:0004519">
    <property type="term" value="F:endonuclease activity"/>
    <property type="evidence" value="ECO:0007669"/>
    <property type="project" value="UniProtKB-KW"/>
</dbReference>
<keyword evidence="6" id="KW-0695">RNA-directed DNA polymerase</keyword>
<evidence type="ECO:0000256" key="4">
    <source>
        <dbReference type="ARBA" id="ARBA00022759"/>
    </source>
</evidence>
<dbReference type="OrthoDB" id="775972at2759"/>
<dbReference type="InterPro" id="IPR043502">
    <property type="entry name" value="DNA/RNA_pol_sf"/>
</dbReference>
<sequence>MRIQTVDAQCSRHSIIDNTIDDTIDNTLWRAITGRWSSPPIGTCNLNEVTSALPASEFLKYLTFIKRAMERDHLAAMMSRHDGRLTGRSVHTIDEYEYIEARALLSNGCTTYTGDASAIARRAQAAHGTFGFTGVGAVLQQFVNDSWQPLGFYSNKLSDTQQKYSAYDRELLAIYMAIKHFRNQIESRQLTIYTDHKPITYAFAKIDTDSETPRRTRQLLFISEFTTDIGHVSGEGNAVAYALMRVDAITCPTTINFEELSVAQSDDATLTHLLQDTDSSAKLKRIFLSSGQTSIVCDLTSKNARPYLPEKFRKLTFDCIHNMSHPGIRTSTKEAKFPIGRLKPAYVLNETDVTDETSPQKVHFTLPEFPSPTYYHETPKISRSGRIIRRPVRLVYFKKGGGAGVAVAPHTQAMRQRSRDGLRLHTALSQNAAREQIHYLICAGGDPARPESVESRLVLVPLAGRLSYKVVSQLMLTSRRYWHCQRIPPLNFPMHPILSEGQISVPGIGSSTLDCGDEVRHPSHLVS</sequence>
<feature type="domain" description="Reverse transcriptase RNase H-like" evidence="7">
    <location>
        <begin position="133"/>
        <end position="225"/>
    </location>
</feature>
<dbReference type="InterPro" id="IPR050951">
    <property type="entry name" value="Retrovirus_Pol_polyprotein"/>
</dbReference>
<keyword evidence="2" id="KW-0548">Nucleotidyltransferase</keyword>
<evidence type="ECO:0000256" key="1">
    <source>
        <dbReference type="ARBA" id="ARBA00022679"/>
    </source>
</evidence>
<accession>A0A4C1VV17</accession>
<keyword evidence="3" id="KW-0540">Nuclease</keyword>
<dbReference type="PANTHER" id="PTHR37984:SF5">
    <property type="entry name" value="PROTEIN NYNRIN-LIKE"/>
    <property type="match status" value="1"/>
</dbReference>
<dbReference type="PANTHER" id="PTHR37984">
    <property type="entry name" value="PROTEIN CBG26694"/>
    <property type="match status" value="1"/>
</dbReference>
<keyword evidence="5" id="KW-0378">Hydrolase</keyword>
<keyword evidence="4" id="KW-0255">Endonuclease</keyword>
<comment type="caution">
    <text evidence="8">The sequence shown here is derived from an EMBL/GenBank/DDBJ whole genome shotgun (WGS) entry which is preliminary data.</text>
</comment>
<dbReference type="AlphaFoldDB" id="A0A4C1VV17"/>
<dbReference type="SUPFAM" id="SSF56672">
    <property type="entry name" value="DNA/RNA polymerases"/>
    <property type="match status" value="1"/>
</dbReference>
<gene>
    <name evidence="8" type="primary">Tf2-6</name>
    <name evidence="8" type="ORF">EVAR_96317_1</name>
</gene>
<evidence type="ECO:0000256" key="2">
    <source>
        <dbReference type="ARBA" id="ARBA00022695"/>
    </source>
</evidence>
<dbReference type="EMBL" id="BGZK01000429">
    <property type="protein sequence ID" value="GBP43056.1"/>
    <property type="molecule type" value="Genomic_DNA"/>
</dbReference>
<evidence type="ECO:0000313" key="9">
    <source>
        <dbReference type="Proteomes" id="UP000299102"/>
    </source>
</evidence>
<evidence type="ECO:0000256" key="6">
    <source>
        <dbReference type="ARBA" id="ARBA00022918"/>
    </source>
</evidence>
<keyword evidence="9" id="KW-1185">Reference proteome</keyword>
<evidence type="ECO:0000259" key="7">
    <source>
        <dbReference type="Pfam" id="PF17917"/>
    </source>
</evidence>
<dbReference type="InterPro" id="IPR041373">
    <property type="entry name" value="RT_RNaseH"/>
</dbReference>
<dbReference type="Proteomes" id="UP000299102">
    <property type="component" value="Unassembled WGS sequence"/>
</dbReference>
<evidence type="ECO:0000256" key="5">
    <source>
        <dbReference type="ARBA" id="ARBA00022801"/>
    </source>
</evidence>
<name>A0A4C1VV17_EUMVA</name>
<dbReference type="Gene3D" id="3.10.20.370">
    <property type="match status" value="1"/>
</dbReference>
<dbReference type="STRING" id="151549.A0A4C1VV17"/>
<dbReference type="CDD" id="cd09274">
    <property type="entry name" value="RNase_HI_RT_Ty3"/>
    <property type="match status" value="1"/>
</dbReference>
<evidence type="ECO:0000256" key="3">
    <source>
        <dbReference type="ARBA" id="ARBA00022722"/>
    </source>
</evidence>
<reference evidence="8 9" key="1">
    <citation type="journal article" date="2019" name="Commun. Biol.">
        <title>The bagworm genome reveals a unique fibroin gene that provides high tensile strength.</title>
        <authorList>
            <person name="Kono N."/>
            <person name="Nakamura H."/>
            <person name="Ohtoshi R."/>
            <person name="Tomita M."/>
            <person name="Numata K."/>
            <person name="Arakawa K."/>
        </authorList>
    </citation>
    <scope>NUCLEOTIDE SEQUENCE [LARGE SCALE GENOMIC DNA]</scope>
</reference>
<protein>
    <submittedName>
        <fullName evidence="8">Transposon Tf2-6 polyprotein</fullName>
    </submittedName>
</protein>